<evidence type="ECO:0000313" key="7">
    <source>
        <dbReference type="EMBL" id="CAF3706949.1"/>
    </source>
</evidence>
<evidence type="ECO:0000259" key="5">
    <source>
        <dbReference type="PROSITE" id="PS51335"/>
    </source>
</evidence>
<dbReference type="GO" id="GO:0006909">
    <property type="term" value="P:phagocytosis"/>
    <property type="evidence" value="ECO:0007669"/>
    <property type="project" value="UniProtKB-KW"/>
</dbReference>
<sequence length="883" mass="102201">IYMATSLSLAKNNNSKIKIGVHWKDLHGKYSNSPRLPKLIELDHVSAVLAQKTTTFFSSYFHFKSIPLSTYISNICAEWAVDEPDHYSLRFDDTHKFVTEENRHLIPTGQVFYLSYSYTYEAQDIIKLLISSDQNQRSKAIDRLKLASVDETFAIDFIERNGLNLLIQLMNEKNNRFTHQLLIDLDNFSPIVLLLFSDEFFVYTPNLLRSIYQIMTNQHVVNWDKFDYVQNILDKLIPLINGPVYLHSSVICPTMMILHSILTSGSRHSQRVLQEIRAKSLFEYCGKLYDSETQYYALSLINLLMSKGDQAIRTSVVKLMSDSTLCSCFKELVQAIISCNTNNEEISVGIELMVHSVKRVSLPSLDLSRTLSQQLCRLQRYYLNETYSNSMTKSANRHDAKSIEMINEIRKCAYDSNSVAAHFITSPNHQHDLNNNVNNTDTVRRSEALQRNYERLGFQDTKEPIKDFQLVPPGVLSLENLNYFCTNEKNDFIRFVLENSCKTIENQCPLIRSAIVVTKILCELFRIGIDPAEDQQIEHYFLLFYTIPSFFEQCFVRCTSLFNKTWKEMRAKQSDFDIVVPVIKEQIFNSLSDVTLNTNDLKNTAIKKVLPSYSPSMVLTPLSPVSSTMHILTSAVSPITRRFTFEYFCDRLNFYNYKEISKISDESELEREKGVMKLPVVETLKEHLRPHVESLTRQARLRTMKKGQIFMTYENRTGVKKIKNRLMHWQLFENEKGVQCSEVGGTLTKDSRDSNNTINATLMKTMILIENIKDVQCNVDRSNVHDRTPKINRHSNSHVTIAISIHNDLNYTLYAENDYDMYCWSDGFNILLNRQMESFYAKEDMESLLNLQCQLQMLELEGSLITISEQPLTKPSRLPPPRH</sequence>
<evidence type="ECO:0000256" key="1">
    <source>
        <dbReference type="ARBA" id="ARBA00022703"/>
    </source>
</evidence>
<evidence type="ECO:0000256" key="2">
    <source>
        <dbReference type="ARBA" id="ARBA00022907"/>
    </source>
</evidence>
<dbReference type="GO" id="GO:0017124">
    <property type="term" value="F:SH3 domain binding"/>
    <property type="evidence" value="ECO:0007669"/>
    <property type="project" value="UniProtKB-KW"/>
</dbReference>
<dbReference type="InterPro" id="IPR001849">
    <property type="entry name" value="PH_domain"/>
</dbReference>
<dbReference type="InterPro" id="IPR050868">
    <property type="entry name" value="ELMO_domain-containing"/>
</dbReference>
<keyword evidence="1" id="KW-0053">Apoptosis</keyword>
<dbReference type="GO" id="GO:0005886">
    <property type="term" value="C:plasma membrane"/>
    <property type="evidence" value="ECO:0007669"/>
    <property type="project" value="TreeGrafter"/>
</dbReference>
<dbReference type="InterPro" id="IPR011989">
    <property type="entry name" value="ARM-like"/>
</dbReference>
<dbReference type="Proteomes" id="UP000677228">
    <property type="component" value="Unassembled WGS sequence"/>
</dbReference>
<dbReference type="PANTHER" id="PTHR12771">
    <property type="entry name" value="ENGULFMENT AND CELL MOTILITY"/>
    <property type="match status" value="1"/>
</dbReference>
<comment type="function">
    <text evidence="4">Involved in cytoskeletal rearrangements required for phagocytosis of apoptotic cells and cell motility. Acts in association with DOCK1 and CRK. Was initially proposed to be required in complex with DOCK1 to activate Rac Rho small GTPases. May enhance the guanine nucleotide exchange factor (GEF) activity of DOCK1.</text>
</comment>
<dbReference type="SUPFAM" id="SSF48371">
    <property type="entry name" value="ARM repeat"/>
    <property type="match status" value="1"/>
</dbReference>
<dbReference type="PROSITE" id="PS51335">
    <property type="entry name" value="ELMO"/>
    <property type="match status" value="1"/>
</dbReference>
<evidence type="ECO:0000256" key="3">
    <source>
        <dbReference type="ARBA" id="ARBA00023036"/>
    </source>
</evidence>
<dbReference type="AlphaFoldDB" id="A0A8S2DCD1"/>
<dbReference type="Proteomes" id="UP000682733">
    <property type="component" value="Unassembled WGS sequence"/>
</dbReference>
<dbReference type="Pfam" id="PF04727">
    <property type="entry name" value="ELMO_CED12"/>
    <property type="match status" value="1"/>
</dbReference>
<evidence type="ECO:0000313" key="6">
    <source>
        <dbReference type="EMBL" id="CAF0930248.1"/>
    </source>
</evidence>
<accession>A0A8S2DCD1</accession>
<dbReference type="GO" id="GO:0006915">
    <property type="term" value="P:apoptotic process"/>
    <property type="evidence" value="ECO:0007669"/>
    <property type="project" value="UniProtKB-KW"/>
</dbReference>
<reference evidence="6" key="1">
    <citation type="submission" date="2021-02" db="EMBL/GenBank/DDBJ databases">
        <authorList>
            <person name="Nowell W R."/>
        </authorList>
    </citation>
    <scope>NUCLEOTIDE SEQUENCE</scope>
</reference>
<comment type="caution">
    <text evidence="6">The sequence shown here is derived from an EMBL/GenBank/DDBJ whole genome shotgun (WGS) entry which is preliminary data.</text>
</comment>
<dbReference type="InterPro" id="IPR024574">
    <property type="entry name" value="ELMO_ARM"/>
</dbReference>
<keyword evidence="3" id="KW-0729">SH3-binding</keyword>
<protein>
    <recommendedName>
        <fullName evidence="5">ELMO domain-containing protein</fullName>
    </recommendedName>
</protein>
<dbReference type="GO" id="GO:0007015">
    <property type="term" value="P:actin filament organization"/>
    <property type="evidence" value="ECO:0007669"/>
    <property type="project" value="TreeGrafter"/>
</dbReference>
<gene>
    <name evidence="6" type="ORF">OVA965_LOCUS11108</name>
    <name evidence="7" type="ORF">TMI583_LOCUS11104</name>
</gene>
<evidence type="ECO:0000313" key="8">
    <source>
        <dbReference type="Proteomes" id="UP000677228"/>
    </source>
</evidence>
<dbReference type="EMBL" id="CAJOBA010004228">
    <property type="protein sequence ID" value="CAF3706949.1"/>
    <property type="molecule type" value="Genomic_DNA"/>
</dbReference>
<feature type="non-terminal residue" evidence="6">
    <location>
        <position position="1"/>
    </location>
</feature>
<organism evidence="6 8">
    <name type="scientific">Didymodactylos carnosus</name>
    <dbReference type="NCBI Taxonomy" id="1234261"/>
    <lineage>
        <taxon>Eukaryota</taxon>
        <taxon>Metazoa</taxon>
        <taxon>Spiralia</taxon>
        <taxon>Gnathifera</taxon>
        <taxon>Rotifera</taxon>
        <taxon>Eurotatoria</taxon>
        <taxon>Bdelloidea</taxon>
        <taxon>Philodinida</taxon>
        <taxon>Philodinidae</taxon>
        <taxon>Didymodactylos</taxon>
    </lineage>
</organism>
<dbReference type="Gene3D" id="2.30.29.30">
    <property type="entry name" value="Pleckstrin-homology domain (PH domain)/Phosphotyrosine-binding domain (PTB)"/>
    <property type="match status" value="1"/>
</dbReference>
<dbReference type="Gene3D" id="1.25.10.10">
    <property type="entry name" value="Leucine-rich Repeat Variant"/>
    <property type="match status" value="1"/>
</dbReference>
<dbReference type="InterPro" id="IPR011993">
    <property type="entry name" value="PH-like_dom_sf"/>
</dbReference>
<dbReference type="EMBL" id="CAJNOK010004226">
    <property type="protein sequence ID" value="CAF0930248.1"/>
    <property type="molecule type" value="Genomic_DNA"/>
</dbReference>
<evidence type="ECO:0000256" key="4">
    <source>
        <dbReference type="ARBA" id="ARBA00024863"/>
    </source>
</evidence>
<dbReference type="PANTHER" id="PTHR12771:SF56">
    <property type="entry name" value="CED-12"/>
    <property type="match status" value="1"/>
</dbReference>
<dbReference type="Pfam" id="PF16457">
    <property type="entry name" value="PH_12"/>
    <property type="match status" value="1"/>
</dbReference>
<dbReference type="InterPro" id="IPR006816">
    <property type="entry name" value="ELMO_dom"/>
</dbReference>
<dbReference type="GO" id="GO:0048870">
    <property type="term" value="P:cell motility"/>
    <property type="evidence" value="ECO:0007669"/>
    <property type="project" value="TreeGrafter"/>
</dbReference>
<dbReference type="InterPro" id="IPR016024">
    <property type="entry name" value="ARM-type_fold"/>
</dbReference>
<proteinExistence type="predicted"/>
<dbReference type="Pfam" id="PF11841">
    <property type="entry name" value="ELMO_ARM"/>
    <property type="match status" value="1"/>
</dbReference>
<keyword evidence="2" id="KW-0581">Phagocytosis</keyword>
<feature type="domain" description="ELMO" evidence="5">
    <location>
        <begin position="428"/>
        <end position="591"/>
    </location>
</feature>
<name>A0A8S2DCD1_9BILA</name>